<protein>
    <recommendedName>
        <fullName evidence="3">Roadblock/LAMTOR2 domain-containing protein</fullName>
    </recommendedName>
</protein>
<sequence>MLDAAAINSSMQQAVEDGVVGVFLLDRDGVLLTSASADPDYVHTKERAMIIAAISNVWRACASNDMAKNKLTNKVETESLEQVLIDFGENKICAMSVGGNAILGLVGSGMEMGLVKLKTATLQRRLDSYLRHVLSTFN</sequence>
<dbReference type="OrthoDB" id="271745at2759"/>
<dbReference type="AlphaFoldDB" id="A0A1X0P543"/>
<dbReference type="RefSeq" id="XP_028886061.1">
    <property type="nucleotide sequence ID" value="XM_029022403.1"/>
</dbReference>
<dbReference type="Proteomes" id="UP000192257">
    <property type="component" value="Unassembled WGS sequence"/>
</dbReference>
<evidence type="ECO:0000313" key="2">
    <source>
        <dbReference type="Proteomes" id="UP000192257"/>
    </source>
</evidence>
<comment type="caution">
    <text evidence="1">The sequence shown here is derived from an EMBL/GenBank/DDBJ whole genome shotgun (WGS) entry which is preliminary data.</text>
</comment>
<dbReference type="GO" id="GO:0005085">
    <property type="term" value="F:guanyl-nucleotide exchange factor activity"/>
    <property type="evidence" value="ECO:0007669"/>
    <property type="project" value="InterPro"/>
</dbReference>
<evidence type="ECO:0000313" key="1">
    <source>
        <dbReference type="EMBL" id="ORC91995.1"/>
    </source>
</evidence>
<accession>A0A1X0P543</accession>
<proteinExistence type="predicted"/>
<reference evidence="1 2" key="1">
    <citation type="submission" date="2017-03" db="EMBL/GenBank/DDBJ databases">
        <title>An alternative strategy for trypanosome survival in the mammalian bloodstream revealed through genome and transcriptome analysis of the ubiquitous bovine parasite Trypanosoma (Megatrypanum) theileri.</title>
        <authorList>
            <person name="Kelly S."/>
            <person name="Ivens A."/>
            <person name="Mott A."/>
            <person name="O'Neill E."/>
            <person name="Emms D."/>
            <person name="Macleod O."/>
            <person name="Voorheis P."/>
            <person name="Matthews J."/>
            <person name="Matthews K."/>
            <person name="Carrington M."/>
        </authorList>
    </citation>
    <scope>NUCLEOTIDE SEQUENCE [LARGE SCALE GENOMIC DNA]</scope>
    <source>
        <strain evidence="1">Edinburgh</strain>
    </source>
</reference>
<dbReference type="SUPFAM" id="SSF103196">
    <property type="entry name" value="Roadblock/LC7 domain"/>
    <property type="match status" value="1"/>
</dbReference>
<organism evidence="1 2">
    <name type="scientific">Trypanosoma theileri</name>
    <dbReference type="NCBI Taxonomy" id="67003"/>
    <lineage>
        <taxon>Eukaryota</taxon>
        <taxon>Discoba</taxon>
        <taxon>Euglenozoa</taxon>
        <taxon>Kinetoplastea</taxon>
        <taxon>Metakinetoplastina</taxon>
        <taxon>Trypanosomatida</taxon>
        <taxon>Trypanosomatidae</taxon>
        <taxon>Trypanosoma</taxon>
    </lineage>
</organism>
<dbReference type="GO" id="GO:0032008">
    <property type="term" value="P:positive regulation of TOR signaling"/>
    <property type="evidence" value="ECO:0007669"/>
    <property type="project" value="InterPro"/>
</dbReference>
<name>A0A1X0P543_9TRYP</name>
<dbReference type="GO" id="GO:0060090">
    <property type="term" value="F:molecular adaptor activity"/>
    <property type="evidence" value="ECO:0007669"/>
    <property type="project" value="InterPro"/>
</dbReference>
<dbReference type="GeneID" id="39982183"/>
<keyword evidence="2" id="KW-1185">Reference proteome</keyword>
<dbReference type="EMBL" id="NBCO01000004">
    <property type="protein sequence ID" value="ORC91995.1"/>
    <property type="molecule type" value="Genomic_DNA"/>
</dbReference>
<dbReference type="PANTHER" id="PTHR13323">
    <property type="entry name" value="LATE ENDOSOMAL/LYSOSOMAL MP1 INTERACTING PROTEIN"/>
    <property type="match status" value="1"/>
</dbReference>
<gene>
    <name evidence="1" type="ORF">TM35_000042090</name>
</gene>
<evidence type="ECO:0008006" key="3">
    <source>
        <dbReference type="Google" id="ProtNLM"/>
    </source>
</evidence>
<dbReference type="VEuPathDB" id="TriTrypDB:TM35_000042090"/>
<dbReference type="InterPro" id="IPR037587">
    <property type="entry name" value="LAMTOR2-like"/>
</dbReference>
<dbReference type="Gene3D" id="3.30.450.30">
    <property type="entry name" value="Dynein light chain 2a, cytoplasmic"/>
    <property type="match status" value="1"/>
</dbReference>